<organism evidence="1 2">
    <name type="scientific">Marinomonas transparens</name>
    <dbReference type="NCBI Taxonomy" id="2795388"/>
    <lineage>
        <taxon>Bacteria</taxon>
        <taxon>Pseudomonadati</taxon>
        <taxon>Pseudomonadota</taxon>
        <taxon>Gammaproteobacteria</taxon>
        <taxon>Oceanospirillales</taxon>
        <taxon>Oceanospirillaceae</taxon>
        <taxon>Marinomonas</taxon>
    </lineage>
</organism>
<dbReference type="InterPro" id="IPR010710">
    <property type="entry name" value="DUF1289"/>
</dbReference>
<keyword evidence="2" id="KW-1185">Reference proteome</keyword>
<dbReference type="PANTHER" id="PTHR35175">
    <property type="entry name" value="DUF1289 DOMAIN-CONTAINING PROTEIN"/>
    <property type="match status" value="1"/>
</dbReference>
<comment type="caution">
    <text evidence="1">The sequence shown here is derived from an EMBL/GenBank/DDBJ whole genome shotgun (WGS) entry which is preliminary data.</text>
</comment>
<accession>A0A934N288</accession>
<dbReference type="Pfam" id="PF06945">
    <property type="entry name" value="DUF1289"/>
    <property type="match status" value="1"/>
</dbReference>
<dbReference type="Proteomes" id="UP000628710">
    <property type="component" value="Unassembled WGS sequence"/>
</dbReference>
<proteinExistence type="predicted"/>
<dbReference type="AlphaFoldDB" id="A0A934N288"/>
<gene>
    <name evidence="1" type="ORF">I8J31_12550</name>
</gene>
<reference evidence="1" key="1">
    <citation type="submission" date="2020-12" db="EMBL/GenBank/DDBJ databases">
        <title>Marinomonas arctica sp. nov., a psychrotolerant bacterium isolated from the Arctic.</title>
        <authorList>
            <person name="Zhang Y."/>
        </authorList>
    </citation>
    <scope>NUCLEOTIDE SEQUENCE</scope>
    <source>
        <strain evidence="1">C1424</strain>
    </source>
</reference>
<dbReference type="RefSeq" id="WP_199468910.1">
    <property type="nucleotide sequence ID" value="NZ_JAEMNX010000014.1"/>
</dbReference>
<dbReference type="PANTHER" id="PTHR35175:SF2">
    <property type="entry name" value="DUF1289 DOMAIN-CONTAINING PROTEIN"/>
    <property type="match status" value="1"/>
</dbReference>
<sequence length="65" mass="7453">MKNKETGKVRSPCVNLCLLNDDDVCTGCYRTGEEITLWGRMDENEQRAVMMKVHKRESASLFVSK</sequence>
<name>A0A934N288_9GAMM</name>
<evidence type="ECO:0000313" key="1">
    <source>
        <dbReference type="EMBL" id="MBJ7538507.1"/>
    </source>
</evidence>
<dbReference type="EMBL" id="JAEMNX010000014">
    <property type="protein sequence ID" value="MBJ7538507.1"/>
    <property type="molecule type" value="Genomic_DNA"/>
</dbReference>
<evidence type="ECO:0000313" key="2">
    <source>
        <dbReference type="Proteomes" id="UP000628710"/>
    </source>
</evidence>
<protein>
    <submittedName>
        <fullName evidence="1">DUF1289 domain-containing protein</fullName>
    </submittedName>
</protein>